<reference evidence="2 3" key="1">
    <citation type="submission" date="2016-10" db="EMBL/GenBank/DDBJ databases">
        <title>Comparative genomics of Bacillus thuringiensis reveals a path to pathogens against multiple invertebrate hosts.</title>
        <authorList>
            <person name="Zheng J."/>
            <person name="Gao Q."/>
            <person name="Liu H."/>
            <person name="Peng D."/>
            <person name="Ruan L."/>
            <person name="Sun M."/>
        </authorList>
    </citation>
    <scope>NUCLEOTIDE SEQUENCE [LARGE SCALE GENOMIC DNA]</scope>
    <source>
        <strain evidence="2">BGSC 4CF1</strain>
    </source>
</reference>
<dbReference type="RefSeq" id="WP_050821853.1">
    <property type="nucleotide sequence ID" value="NZ_MOOS01000195.1"/>
</dbReference>
<organism evidence="2 3">
    <name type="scientific">Bacillus thuringiensis subsp. jegathesan</name>
    <dbReference type="NCBI Taxonomy" id="56955"/>
    <lineage>
        <taxon>Bacteria</taxon>
        <taxon>Bacillati</taxon>
        <taxon>Bacillota</taxon>
        <taxon>Bacilli</taxon>
        <taxon>Bacillales</taxon>
        <taxon>Bacillaceae</taxon>
        <taxon>Bacillus</taxon>
        <taxon>Bacillus cereus group</taxon>
    </lineage>
</organism>
<sequence>MEQKEYERITKLEVKIESMNETMMRIEKNLERNHSNYMVRTEVIEMFKLRDREIADLKQEQEKNDANKKAHISIWISGLSLAVLFLFNILNYMK</sequence>
<keyword evidence="1" id="KW-0472">Membrane</keyword>
<evidence type="ECO:0000256" key="1">
    <source>
        <dbReference type="SAM" id="Phobius"/>
    </source>
</evidence>
<evidence type="ECO:0000313" key="2">
    <source>
        <dbReference type="EMBL" id="OUB57882.1"/>
    </source>
</evidence>
<accession>A0A9X6LVB6</accession>
<feature type="transmembrane region" description="Helical" evidence="1">
    <location>
        <begin position="72"/>
        <end position="93"/>
    </location>
</feature>
<name>A0A9X6LVB6_BACTJ</name>
<keyword evidence="1" id="KW-1133">Transmembrane helix</keyword>
<dbReference type="Proteomes" id="UP000194853">
    <property type="component" value="Unassembled WGS sequence"/>
</dbReference>
<keyword evidence="1" id="KW-0812">Transmembrane</keyword>
<evidence type="ECO:0000313" key="3">
    <source>
        <dbReference type="Proteomes" id="UP000194853"/>
    </source>
</evidence>
<comment type="caution">
    <text evidence="2">The sequence shown here is derived from an EMBL/GenBank/DDBJ whole genome shotgun (WGS) entry which is preliminary data.</text>
</comment>
<dbReference type="EMBL" id="MOOS01000195">
    <property type="protein sequence ID" value="OUB57882.1"/>
    <property type="molecule type" value="Genomic_DNA"/>
</dbReference>
<gene>
    <name evidence="2" type="ORF">BK750_31185</name>
</gene>
<dbReference type="AlphaFoldDB" id="A0A9X6LVB6"/>
<protein>
    <submittedName>
        <fullName evidence="2">Uncharacterized protein</fullName>
    </submittedName>
</protein>
<proteinExistence type="predicted"/>